<evidence type="ECO:0008006" key="3">
    <source>
        <dbReference type="Google" id="ProtNLM"/>
    </source>
</evidence>
<proteinExistence type="predicted"/>
<protein>
    <recommendedName>
        <fullName evidence="3">FHA domain-containing protein</fullName>
    </recommendedName>
</protein>
<reference evidence="1" key="1">
    <citation type="submission" date="2020-01" db="EMBL/GenBank/DDBJ databases">
        <authorList>
            <person name="Richard D."/>
        </authorList>
    </citation>
    <scope>NUCLEOTIDE SEQUENCE</scope>
    <source>
        <strain evidence="1">JP541</strain>
    </source>
</reference>
<dbReference type="AlphaFoldDB" id="A0A8I0L1J6"/>
<comment type="caution">
    <text evidence="1">The sequence shown here is derived from an EMBL/GenBank/DDBJ whole genome shotgun (WGS) entry which is preliminary data.</text>
</comment>
<dbReference type="Proteomes" id="UP000653002">
    <property type="component" value="Unassembled WGS sequence"/>
</dbReference>
<name>A0A8I0L1J6_XANCI</name>
<organism evidence="1 2">
    <name type="scientific">Xanthomonas citri pv. citri</name>
    <dbReference type="NCBI Taxonomy" id="611301"/>
    <lineage>
        <taxon>Bacteria</taxon>
        <taxon>Pseudomonadati</taxon>
        <taxon>Pseudomonadota</taxon>
        <taxon>Gammaproteobacteria</taxon>
        <taxon>Lysobacterales</taxon>
        <taxon>Lysobacteraceae</taxon>
        <taxon>Xanthomonas</taxon>
    </lineage>
</organism>
<gene>
    <name evidence="1" type="ORF">GUH15_07515</name>
</gene>
<dbReference type="EMBL" id="JAABFR010000473">
    <property type="protein sequence ID" value="MBD4335905.1"/>
    <property type="molecule type" value="Genomic_DNA"/>
</dbReference>
<sequence length="48" mass="5191">LCTLNGKSLIEKMPLTAGDTFAVGGAQLRFVPLCGPEFNWNAAPKERK</sequence>
<accession>A0A8I0L1J6</accession>
<evidence type="ECO:0000313" key="1">
    <source>
        <dbReference type="EMBL" id="MBD4335905.1"/>
    </source>
</evidence>
<feature type="non-terminal residue" evidence="1">
    <location>
        <position position="1"/>
    </location>
</feature>
<evidence type="ECO:0000313" key="2">
    <source>
        <dbReference type="Proteomes" id="UP000653002"/>
    </source>
</evidence>